<accession>A0ABP6XRB4</accession>
<dbReference type="EMBL" id="BAABDQ010000013">
    <property type="protein sequence ID" value="GAA3570940.1"/>
    <property type="molecule type" value="Genomic_DNA"/>
</dbReference>
<feature type="compositionally biased region" description="Low complexity" evidence="1">
    <location>
        <begin position="27"/>
        <end position="40"/>
    </location>
</feature>
<feature type="region of interest" description="Disordered" evidence="1">
    <location>
        <begin position="11"/>
        <end position="42"/>
    </location>
</feature>
<organism evidence="2 3">
    <name type="scientific">Nonomuraea rosea</name>
    <dbReference type="NCBI Taxonomy" id="638574"/>
    <lineage>
        <taxon>Bacteria</taxon>
        <taxon>Bacillati</taxon>
        <taxon>Actinomycetota</taxon>
        <taxon>Actinomycetes</taxon>
        <taxon>Streptosporangiales</taxon>
        <taxon>Streptosporangiaceae</taxon>
        <taxon>Nonomuraea</taxon>
    </lineage>
</organism>
<evidence type="ECO:0000256" key="1">
    <source>
        <dbReference type="SAM" id="MobiDB-lite"/>
    </source>
</evidence>
<comment type="caution">
    <text evidence="2">The sequence shown here is derived from an EMBL/GenBank/DDBJ whole genome shotgun (WGS) entry which is preliminary data.</text>
</comment>
<reference evidence="3" key="1">
    <citation type="journal article" date="2019" name="Int. J. Syst. Evol. Microbiol.">
        <title>The Global Catalogue of Microorganisms (GCM) 10K type strain sequencing project: providing services to taxonomists for standard genome sequencing and annotation.</title>
        <authorList>
            <consortium name="The Broad Institute Genomics Platform"/>
            <consortium name="The Broad Institute Genome Sequencing Center for Infectious Disease"/>
            <person name="Wu L."/>
            <person name="Ma J."/>
        </authorList>
    </citation>
    <scope>NUCLEOTIDE SEQUENCE [LARGE SCALE GENOMIC DNA]</scope>
    <source>
        <strain evidence="3">JCM 17326</strain>
    </source>
</reference>
<proteinExistence type="predicted"/>
<sequence>MREALLAMILRTLGKQPEQSEDRSGRDPGSTSRSRPPGGSCQRIVAAYRNPDRASAKTDLAKTITVISAAVPTDSHGP</sequence>
<gene>
    <name evidence="2" type="ORF">GCM10022419_059780</name>
</gene>
<protein>
    <submittedName>
        <fullName evidence="2">Uncharacterized protein</fullName>
    </submittedName>
</protein>
<name>A0ABP6XRB4_9ACTN</name>
<evidence type="ECO:0000313" key="2">
    <source>
        <dbReference type="EMBL" id="GAA3570940.1"/>
    </source>
</evidence>
<evidence type="ECO:0000313" key="3">
    <source>
        <dbReference type="Proteomes" id="UP001500630"/>
    </source>
</evidence>
<keyword evidence="3" id="KW-1185">Reference proteome</keyword>
<dbReference type="Proteomes" id="UP001500630">
    <property type="component" value="Unassembled WGS sequence"/>
</dbReference>